<gene>
    <name evidence="2" type="ORF">B296_00020985</name>
</gene>
<evidence type="ECO:0000313" key="2">
    <source>
        <dbReference type="EMBL" id="RRT65892.1"/>
    </source>
</evidence>
<evidence type="ECO:0000313" key="3">
    <source>
        <dbReference type="Proteomes" id="UP000287651"/>
    </source>
</evidence>
<feature type="compositionally biased region" description="Basic and acidic residues" evidence="1">
    <location>
        <begin position="91"/>
        <end position="103"/>
    </location>
</feature>
<comment type="caution">
    <text evidence="2">The sequence shown here is derived from an EMBL/GenBank/DDBJ whole genome shotgun (WGS) entry which is preliminary data.</text>
</comment>
<reference evidence="2 3" key="1">
    <citation type="journal article" date="2014" name="Agronomy (Basel)">
        <title>A Draft Genome Sequence for Ensete ventricosum, the Drought-Tolerant Tree Against Hunger.</title>
        <authorList>
            <person name="Harrison J."/>
            <person name="Moore K.A."/>
            <person name="Paszkiewicz K."/>
            <person name="Jones T."/>
            <person name="Grant M."/>
            <person name="Ambacheew D."/>
            <person name="Muzemil S."/>
            <person name="Studholme D.J."/>
        </authorList>
    </citation>
    <scope>NUCLEOTIDE SEQUENCE [LARGE SCALE GENOMIC DNA]</scope>
</reference>
<dbReference type="Proteomes" id="UP000287651">
    <property type="component" value="Unassembled WGS sequence"/>
</dbReference>
<accession>A0A426ZPF5</accession>
<organism evidence="2 3">
    <name type="scientific">Ensete ventricosum</name>
    <name type="common">Abyssinian banana</name>
    <name type="synonym">Musa ensete</name>
    <dbReference type="NCBI Taxonomy" id="4639"/>
    <lineage>
        <taxon>Eukaryota</taxon>
        <taxon>Viridiplantae</taxon>
        <taxon>Streptophyta</taxon>
        <taxon>Embryophyta</taxon>
        <taxon>Tracheophyta</taxon>
        <taxon>Spermatophyta</taxon>
        <taxon>Magnoliopsida</taxon>
        <taxon>Liliopsida</taxon>
        <taxon>Zingiberales</taxon>
        <taxon>Musaceae</taxon>
        <taxon>Ensete</taxon>
    </lineage>
</organism>
<evidence type="ECO:0000256" key="1">
    <source>
        <dbReference type="SAM" id="MobiDB-lite"/>
    </source>
</evidence>
<feature type="compositionally biased region" description="Basic residues" evidence="1">
    <location>
        <begin position="1"/>
        <end position="19"/>
    </location>
</feature>
<proteinExistence type="predicted"/>
<dbReference type="AlphaFoldDB" id="A0A426ZPF5"/>
<dbReference type="EMBL" id="AMZH03005646">
    <property type="protein sequence ID" value="RRT65892.1"/>
    <property type="molecule type" value="Genomic_DNA"/>
</dbReference>
<name>A0A426ZPF5_ENSVE</name>
<feature type="region of interest" description="Disordered" evidence="1">
    <location>
        <begin position="1"/>
        <end position="20"/>
    </location>
</feature>
<sequence>MTVPILRRRTTASREKSRRAATILSAAVSRRGDPSRPEKRCVPSLRGGQVRRALPTCAECPVWFTYCARPNCTESLPSISPIFDILTVHDTGGDRAGPTEKRGGRQATERNNPWRFPSLPSPYSISLALRELSIFDLIVRGLLVSTDSRRGGFGIWDPMAMPPPYNLKYIIIGDTGEFFSVRELQKKHGELLCSTISPPLNCDVFFLLKYVSMF</sequence>
<protein>
    <submittedName>
        <fullName evidence="2">Uncharacterized protein</fullName>
    </submittedName>
</protein>
<feature type="region of interest" description="Disordered" evidence="1">
    <location>
        <begin position="90"/>
        <end position="113"/>
    </location>
</feature>